<dbReference type="RefSeq" id="WP_033435458.1">
    <property type="nucleotide sequence ID" value="NZ_CP034550.1"/>
</dbReference>
<gene>
    <name evidence="2" type="ORF">EKG83_14345</name>
</gene>
<reference evidence="3" key="1">
    <citation type="journal article" date="2021" name="Curr. Microbiol.">
        <title>Complete genome of nocamycin-producing strain Saccharothrix syringae NRRL B-16468 reveals the biosynthetic potential for secondary metabolites.</title>
        <authorList>
            <person name="Mo X."/>
            <person name="Yang S."/>
        </authorList>
    </citation>
    <scope>NUCLEOTIDE SEQUENCE [LARGE SCALE GENOMIC DNA]</scope>
    <source>
        <strain evidence="3">ATCC 51364 / DSM 43886 / JCM 6844 / KCTC 9398 / NBRC 14523 / NRRL B-16468 / INA 2240</strain>
    </source>
</reference>
<name>A0A5Q0GWZ5_SACSY</name>
<evidence type="ECO:0000313" key="2">
    <source>
        <dbReference type="EMBL" id="QFZ18499.1"/>
    </source>
</evidence>
<keyword evidence="3" id="KW-1185">Reference proteome</keyword>
<dbReference type="OrthoDB" id="3206999at2"/>
<organism evidence="2 3">
    <name type="scientific">Saccharothrix syringae</name>
    <name type="common">Nocardiopsis syringae</name>
    <dbReference type="NCBI Taxonomy" id="103733"/>
    <lineage>
        <taxon>Bacteria</taxon>
        <taxon>Bacillati</taxon>
        <taxon>Actinomycetota</taxon>
        <taxon>Actinomycetes</taxon>
        <taxon>Pseudonocardiales</taxon>
        <taxon>Pseudonocardiaceae</taxon>
        <taxon>Saccharothrix</taxon>
    </lineage>
</organism>
<accession>A0A5Q0GWZ5</accession>
<dbReference type="KEGG" id="ssyi:EKG83_14345"/>
<dbReference type="InterPro" id="IPR024983">
    <property type="entry name" value="CHAT_dom"/>
</dbReference>
<dbReference type="InterPro" id="IPR011990">
    <property type="entry name" value="TPR-like_helical_dom_sf"/>
</dbReference>
<feature type="domain" description="CHAT" evidence="1">
    <location>
        <begin position="994"/>
        <end position="1277"/>
    </location>
</feature>
<dbReference type="Gene3D" id="1.25.40.10">
    <property type="entry name" value="Tetratricopeptide repeat domain"/>
    <property type="match status" value="2"/>
</dbReference>
<proteinExistence type="predicted"/>
<dbReference type="Proteomes" id="UP000325787">
    <property type="component" value="Chromosome"/>
</dbReference>
<dbReference type="EMBL" id="CP034550">
    <property type="protein sequence ID" value="QFZ18499.1"/>
    <property type="molecule type" value="Genomic_DNA"/>
</dbReference>
<dbReference type="Pfam" id="PF12770">
    <property type="entry name" value="CHAT"/>
    <property type="match status" value="1"/>
</dbReference>
<dbReference type="AlphaFoldDB" id="A0A5Q0GWZ5"/>
<evidence type="ECO:0000259" key="1">
    <source>
        <dbReference type="Pfam" id="PF12770"/>
    </source>
</evidence>
<sequence>MHEYQWLVARSITRTTSFYGDDDVGALLTPEAAVEVARLEQLASSPSPYDPVVVLRMRQVLAMEYWARFLGDPQKSWKANLGPALRHFHHVHAVMPGNAPRAVLPIVSAPLPALEEAVTREPPLFLNMVGLAAQSWHAETGSGIALDRAIDLFREVFGKTPHPHVDREGFGANLAVALLKRHGDRQVRRDLDEGIDILSAVSAEPGRDADLRRGVLLNLGSALRERYRLTGDVGDIRAAAAAVDRADGDPADWGRARAEYLDIAFAVLDDLLAVDRDLALADRLVDLGRRIVAVGAATDPEFPLRLTRLAAVLRDRHEYRGDPADLTASVALSGRALALCREPGSKPVPHERMWAMCMAHLKALVTRAQTNSDARDVDTALTVLHEVASALPPSFEREFQVERAQLLRVRFPLSGDRADLARAVHDCESAVAAEEDHDKRDAYARALSRVLDTRFTAFGARADVDRSIRILRDLLARVGDRPPDLLLLARRLGIRYEAFGDPADLEESIRYCRAAARAWSDQGKRPDSDLNVLAVCLLLRFQRFGRLSDLDECTALGERLLADMPDHDPDRAEVVQNLGSAHWERYKRSRHEADLRATLAHCRAVLAATTPADSARSAREARLAAVLMDSFHHGHARPEDLHEAIGLLRHVVARTAPNHPHLPMYLNDLGTALRLRYTAMSDETDLDEAIDAHRRAVDAVSPDHFDYSLYALSLASALGARRSAPGADPEGLAELWKLVETAVDLPAAPTDMRIKGAEFLASAAWYEGDLARAVAAYRKAMRLLPRLVWRGLDRDSQEDHLHRWSGLASTAAVCAIEADDPVAAVEILEQGRGILWNQQLAIRGELDELDQADPGTAARLREIRRLLDDDPATRQGTGAVALPGQASDVRMRLAREWDELVDRIRHIPGFEHVDAPLAFNRLRAAAGGGVVVMINVHPTRCDAIAFTADSERPQVIPLERLTAQEVHERANAFLVAFTAADDDVGPRLDALRSVLDWLWRTVVEEVLDALGFRDEVPDDADGPRLWWCPTGALAVLPLHAAGVYQDGAAGPTALDRVVSSYASTLGALLRSRRPGKPVPVADLLTVSVAAPAGAAGGRRLVHAEAERQRLVEVCGPHDQLVDGEATAARVVRAIGDCGWLHLACHATVDVVEPVNSAVQLHDGPLTVLDIARNEHTRGGEVAFLSACDTAMTGRNVNEVVHLAAAFQAIGYRHVVATQWHVLDPYTPIIARDVYRQVEDLRRLDPTRLASAVRSTVQGLRRVRGEDLLAWAAYIHLGP</sequence>
<evidence type="ECO:0000313" key="3">
    <source>
        <dbReference type="Proteomes" id="UP000325787"/>
    </source>
</evidence>
<protein>
    <submittedName>
        <fullName evidence="2">CHAT domain-containing protein</fullName>
    </submittedName>
</protein>